<dbReference type="SUPFAM" id="SSF56801">
    <property type="entry name" value="Acetyl-CoA synthetase-like"/>
    <property type="match status" value="1"/>
</dbReference>
<dbReference type="Gene3D" id="3.40.50.12780">
    <property type="entry name" value="N-terminal domain of ligase-like"/>
    <property type="match status" value="1"/>
</dbReference>
<proteinExistence type="inferred from homology"/>
<dbReference type="InterPro" id="IPR000873">
    <property type="entry name" value="AMP-dep_synth/lig_dom"/>
</dbReference>
<feature type="domain" description="AMP-dependent synthetase/ligase" evidence="5">
    <location>
        <begin position="27"/>
        <end position="407"/>
    </location>
</feature>
<comment type="subcellular location">
    <subcellularLocation>
        <location evidence="1">Peroxisome</location>
    </subcellularLocation>
</comment>
<dbReference type="EMBL" id="CADEPM010000008">
    <property type="protein sequence ID" value="CAB3409279.1"/>
    <property type="molecule type" value="Genomic_DNA"/>
</dbReference>
<organism evidence="7 8">
    <name type="scientific">Caenorhabditis bovis</name>
    <dbReference type="NCBI Taxonomy" id="2654633"/>
    <lineage>
        <taxon>Eukaryota</taxon>
        <taxon>Metazoa</taxon>
        <taxon>Ecdysozoa</taxon>
        <taxon>Nematoda</taxon>
        <taxon>Chromadorea</taxon>
        <taxon>Rhabditida</taxon>
        <taxon>Rhabditina</taxon>
        <taxon>Rhabditomorpha</taxon>
        <taxon>Rhabditoidea</taxon>
        <taxon>Rhabditidae</taxon>
        <taxon>Peloderinae</taxon>
        <taxon>Caenorhabditis</taxon>
    </lineage>
</organism>
<dbReference type="GO" id="GO:0005777">
    <property type="term" value="C:peroxisome"/>
    <property type="evidence" value="ECO:0007669"/>
    <property type="project" value="UniProtKB-SubCell"/>
</dbReference>
<sequence>MVFASKFSPIKFTEVAAHERVLAAIRQHVTANNDAVIFIDAETTTKKRLYREIEPAVDSIATALVKIGFKSGDVAAQVMPNCPEFLICLLAVQKCGGAMSNASAIFTDYELQLQFRDSGCSIVFTDEDRLARVRRTLDKCPGVQKIICFRTFPLKTEFPANVLDYAELLKTPPEAINITYEPDSIALLPYSSGTTGRPKGVILTHRNITAMLDIAVNHLETEVGKAIFGNEKPAWNKEHVLLMLPWYHAFGLNCMLESVILGMTGLVFKKFDSITMMNRIKFFKVKLAYMVPPMLIFLSKDSMVPIFKIDQHIKVILSAGATAGKQLCEEVQKRFPNAWLCQAYGMTEMVQFTTLPRFEDGACLETVGSLGPGYELKILDKYGKEVTKTNTIGELCFRGPTVMKGYFGMKTNEIIDADGFIHSGDLGLIDDRGRIKVTGRIKELIKVNGMQVPPVEIEDVLLLHPKVKDCAVVGVPDEAHGEAPKAFIVKKDHTLSEAELTAFVQQKLSSYKWITGGYEFVESIPKLPSGKICRRKLSQVDVTEKTDTSTSNSERGEPEKK</sequence>
<dbReference type="PANTHER" id="PTHR24096:SF306">
    <property type="entry name" value="FATTY ACID COA SYNTHETASE FAMILY"/>
    <property type="match status" value="1"/>
</dbReference>
<dbReference type="Proteomes" id="UP000494206">
    <property type="component" value="Unassembled WGS sequence"/>
</dbReference>
<accession>A0A8S1EZX0</accession>
<dbReference type="GO" id="GO:0016405">
    <property type="term" value="F:CoA-ligase activity"/>
    <property type="evidence" value="ECO:0007669"/>
    <property type="project" value="TreeGrafter"/>
</dbReference>
<dbReference type="Gene3D" id="3.30.300.30">
    <property type="match status" value="1"/>
</dbReference>
<dbReference type="FunFam" id="3.30.300.30:FF:000007">
    <property type="entry name" value="4-coumarate--CoA ligase 2"/>
    <property type="match status" value="1"/>
</dbReference>
<gene>
    <name evidence="7" type="ORF">CBOVIS_LOCUS10950</name>
</gene>
<comment type="similarity">
    <text evidence="2">Belongs to the ATP-dependent AMP-binding enzyme family.</text>
</comment>
<reference evidence="7 8" key="1">
    <citation type="submission" date="2020-04" db="EMBL/GenBank/DDBJ databases">
        <authorList>
            <person name="Laetsch R D."/>
            <person name="Stevens L."/>
            <person name="Kumar S."/>
            <person name="Blaxter L. M."/>
        </authorList>
    </citation>
    <scope>NUCLEOTIDE SEQUENCE [LARGE SCALE GENOMIC DNA]</scope>
</reference>
<dbReference type="PANTHER" id="PTHR24096">
    <property type="entry name" value="LONG-CHAIN-FATTY-ACID--COA LIGASE"/>
    <property type="match status" value="1"/>
</dbReference>
<keyword evidence="8" id="KW-1185">Reference proteome</keyword>
<evidence type="ECO:0000313" key="7">
    <source>
        <dbReference type="EMBL" id="CAB3409279.1"/>
    </source>
</evidence>
<dbReference type="PROSITE" id="PS00455">
    <property type="entry name" value="AMP_BINDING"/>
    <property type="match status" value="1"/>
</dbReference>
<evidence type="ECO:0000256" key="4">
    <source>
        <dbReference type="SAM" id="MobiDB-lite"/>
    </source>
</evidence>
<evidence type="ECO:0000313" key="8">
    <source>
        <dbReference type="Proteomes" id="UP000494206"/>
    </source>
</evidence>
<dbReference type="OrthoDB" id="10253869at2759"/>
<feature type="domain" description="AMP-binding enzyme C-terminal" evidence="6">
    <location>
        <begin position="456"/>
        <end position="531"/>
    </location>
</feature>
<name>A0A8S1EZX0_9PELO</name>
<feature type="region of interest" description="Disordered" evidence="4">
    <location>
        <begin position="538"/>
        <end position="561"/>
    </location>
</feature>
<dbReference type="CDD" id="cd05911">
    <property type="entry name" value="Firefly_Luc_like"/>
    <property type="match status" value="1"/>
</dbReference>
<dbReference type="Pfam" id="PF13193">
    <property type="entry name" value="AMP-binding_C"/>
    <property type="match status" value="1"/>
</dbReference>
<evidence type="ECO:0000256" key="3">
    <source>
        <dbReference type="ARBA" id="ARBA00023140"/>
    </source>
</evidence>
<evidence type="ECO:0000259" key="6">
    <source>
        <dbReference type="Pfam" id="PF13193"/>
    </source>
</evidence>
<dbReference type="Pfam" id="PF00501">
    <property type="entry name" value="AMP-binding"/>
    <property type="match status" value="1"/>
</dbReference>
<dbReference type="AlphaFoldDB" id="A0A8S1EZX0"/>
<evidence type="ECO:0000256" key="1">
    <source>
        <dbReference type="ARBA" id="ARBA00004275"/>
    </source>
</evidence>
<evidence type="ECO:0000259" key="5">
    <source>
        <dbReference type="Pfam" id="PF00501"/>
    </source>
</evidence>
<protein>
    <submittedName>
        <fullName evidence="7">Uncharacterized protein</fullName>
    </submittedName>
</protein>
<dbReference type="InterPro" id="IPR020845">
    <property type="entry name" value="AMP-binding_CS"/>
</dbReference>
<dbReference type="InterPro" id="IPR025110">
    <property type="entry name" value="AMP-bd_C"/>
</dbReference>
<comment type="caution">
    <text evidence="7">The sequence shown here is derived from an EMBL/GenBank/DDBJ whole genome shotgun (WGS) entry which is preliminary data.</text>
</comment>
<keyword evidence="3" id="KW-0576">Peroxisome</keyword>
<evidence type="ECO:0000256" key="2">
    <source>
        <dbReference type="ARBA" id="ARBA00006432"/>
    </source>
</evidence>
<dbReference type="InterPro" id="IPR042099">
    <property type="entry name" value="ANL_N_sf"/>
</dbReference>
<dbReference type="InterPro" id="IPR045851">
    <property type="entry name" value="AMP-bd_C_sf"/>
</dbReference>